<name>A0A8D8SN36_9HEMI</name>
<reference evidence="2" key="1">
    <citation type="submission" date="2021-05" db="EMBL/GenBank/DDBJ databases">
        <authorList>
            <person name="Alioto T."/>
            <person name="Alioto T."/>
            <person name="Gomez Garrido J."/>
        </authorList>
    </citation>
    <scope>NUCLEOTIDE SEQUENCE</scope>
</reference>
<feature type="transmembrane region" description="Helical" evidence="1">
    <location>
        <begin position="77"/>
        <end position="99"/>
    </location>
</feature>
<proteinExistence type="predicted"/>
<keyword evidence="1" id="KW-0812">Transmembrane</keyword>
<keyword evidence="1" id="KW-0472">Membrane</keyword>
<evidence type="ECO:0000313" key="2">
    <source>
        <dbReference type="EMBL" id="CAG6669312.1"/>
    </source>
</evidence>
<protein>
    <recommendedName>
        <fullName evidence="3">Transmembrane protein</fullName>
    </recommendedName>
</protein>
<dbReference type="AlphaFoldDB" id="A0A8D8SN36"/>
<accession>A0A8D8SN36</accession>
<organism evidence="2">
    <name type="scientific">Cacopsylla melanoneura</name>
    <dbReference type="NCBI Taxonomy" id="428564"/>
    <lineage>
        <taxon>Eukaryota</taxon>
        <taxon>Metazoa</taxon>
        <taxon>Ecdysozoa</taxon>
        <taxon>Arthropoda</taxon>
        <taxon>Hexapoda</taxon>
        <taxon>Insecta</taxon>
        <taxon>Pterygota</taxon>
        <taxon>Neoptera</taxon>
        <taxon>Paraneoptera</taxon>
        <taxon>Hemiptera</taxon>
        <taxon>Sternorrhyncha</taxon>
        <taxon>Psylloidea</taxon>
        <taxon>Psyllidae</taxon>
        <taxon>Psyllinae</taxon>
        <taxon>Cacopsylla</taxon>
    </lineage>
</organism>
<evidence type="ECO:0000256" key="1">
    <source>
        <dbReference type="SAM" id="Phobius"/>
    </source>
</evidence>
<dbReference type="EMBL" id="HBUF01220753">
    <property type="protein sequence ID" value="CAG6669312.1"/>
    <property type="molecule type" value="Transcribed_RNA"/>
</dbReference>
<feature type="transmembrane region" description="Helical" evidence="1">
    <location>
        <begin position="19"/>
        <end position="39"/>
    </location>
</feature>
<evidence type="ECO:0008006" key="3">
    <source>
        <dbReference type="Google" id="ProtNLM"/>
    </source>
</evidence>
<keyword evidence="1" id="KW-1133">Transmembrane helix</keyword>
<sequence length="107" mass="12630">MMGCDGKCFSTNICTGPTFSFTSFLYLMIFLLKRFLGVVKNEENYTRMYADVGNKKVTEERLGKRSGRRKKKKKRKITKLLVSHNLNVGNVFYYLYLFLSYKKHTQF</sequence>